<dbReference type="EMBL" id="QQBB01000002">
    <property type="protein sequence ID" value="RDI60846.1"/>
    <property type="molecule type" value="Genomic_DNA"/>
</dbReference>
<keyword evidence="4" id="KW-0812">Transmembrane</keyword>
<keyword evidence="4" id="KW-1133">Transmembrane helix</keyword>
<accession>A0A370HQM5</accession>
<evidence type="ECO:0000256" key="1">
    <source>
        <dbReference type="ARBA" id="ARBA00022723"/>
    </source>
</evidence>
<comment type="caution">
    <text evidence="6">The sequence shown here is derived from an EMBL/GenBank/DDBJ whole genome shotgun (WGS) entry which is preliminary data.</text>
</comment>
<dbReference type="GO" id="GO:0046872">
    <property type="term" value="F:metal ion binding"/>
    <property type="evidence" value="ECO:0007669"/>
    <property type="project" value="UniProtKB-KW"/>
</dbReference>
<evidence type="ECO:0000256" key="2">
    <source>
        <dbReference type="ARBA" id="ARBA00023004"/>
    </source>
</evidence>
<dbReference type="Proteomes" id="UP000254925">
    <property type="component" value="Unassembled WGS sequence"/>
</dbReference>
<feature type="domain" description="Cytochrome c" evidence="5">
    <location>
        <begin position="380"/>
        <end position="464"/>
    </location>
</feature>
<evidence type="ECO:0000313" key="6">
    <source>
        <dbReference type="EMBL" id="RDI60846.1"/>
    </source>
</evidence>
<proteinExistence type="predicted"/>
<keyword evidence="2 3" id="KW-0408">Iron</keyword>
<feature type="transmembrane region" description="Helical" evidence="4">
    <location>
        <begin position="236"/>
        <end position="256"/>
    </location>
</feature>
<evidence type="ECO:0000256" key="3">
    <source>
        <dbReference type="PROSITE-ProRule" id="PRU00433"/>
    </source>
</evidence>
<name>A0A370HQM5_9HYPH</name>
<keyword evidence="7" id="KW-1185">Reference proteome</keyword>
<dbReference type="Pfam" id="PF06181">
    <property type="entry name" value="Urate_ox_N"/>
    <property type="match status" value="1"/>
</dbReference>
<evidence type="ECO:0000313" key="7">
    <source>
        <dbReference type="Proteomes" id="UP000254925"/>
    </source>
</evidence>
<feature type="transmembrane region" description="Helical" evidence="4">
    <location>
        <begin position="41"/>
        <end position="62"/>
    </location>
</feature>
<gene>
    <name evidence="6" type="ORF">DES45_102234</name>
</gene>
<evidence type="ECO:0000259" key="5">
    <source>
        <dbReference type="PROSITE" id="PS51007"/>
    </source>
</evidence>
<dbReference type="GO" id="GO:0009055">
    <property type="term" value="F:electron transfer activity"/>
    <property type="evidence" value="ECO:0007669"/>
    <property type="project" value="InterPro"/>
</dbReference>
<feature type="transmembrane region" description="Helical" evidence="4">
    <location>
        <begin position="342"/>
        <end position="361"/>
    </location>
</feature>
<dbReference type="InterPro" id="IPR009056">
    <property type="entry name" value="Cyt_c-like_dom"/>
</dbReference>
<feature type="transmembrane region" description="Helical" evidence="4">
    <location>
        <begin position="311"/>
        <end position="330"/>
    </location>
</feature>
<keyword evidence="4" id="KW-0472">Membrane</keyword>
<organism evidence="6 7">
    <name type="scientific">Microvirga subterranea</name>
    <dbReference type="NCBI Taxonomy" id="186651"/>
    <lineage>
        <taxon>Bacteria</taxon>
        <taxon>Pseudomonadati</taxon>
        <taxon>Pseudomonadota</taxon>
        <taxon>Alphaproteobacteria</taxon>
        <taxon>Hyphomicrobiales</taxon>
        <taxon>Methylobacteriaceae</taxon>
        <taxon>Microvirga</taxon>
    </lineage>
</organism>
<sequence>MTEGWKLFDAVSGRQAAMAGSPGKVKEFGLRFLLKKPPGGPFAIGNAALGYALLIISSGRMIDPQISEWISQLLRWIHVITAIAWIGSSFYFIHLDLSLKKREGLPEGVGGEAWQVHGGGFYNMRKYFVAPPEMPKELTWFKWESYSTWISGFFLIVWVYYLHADLYTIDPAVRALAPWQAAAIGIGGILLSWLVYEVLCRSPLGRNGVVLGVVLFFYILLAAFVFTQVFNGRAAFLHTGAMIATWMSASVFFIIIPNQKKVVADLLAGRSPDPRLGKEAKLRSTHNNYLTLPVIFLMLSNHYPLAWSSRYAVAIIGLIVIAGAVVRHFFNSRHAHKGSPWWSWGVAAACIALAIWLSIVGKPGNANLAVLTTPPTTETVAASFDEAVLTIQSRCSMCHAAEPVWDGIAVAPKGVRLDTPEEIARHAELIRVQSVLTHAMPPNNVTEMTLDERKTVASWLAQKDATLR</sequence>
<feature type="transmembrane region" description="Helical" evidence="4">
    <location>
        <begin position="146"/>
        <end position="164"/>
    </location>
</feature>
<keyword evidence="3" id="KW-0349">Heme</keyword>
<feature type="transmembrane region" description="Helical" evidence="4">
    <location>
        <begin position="176"/>
        <end position="196"/>
    </location>
</feature>
<evidence type="ECO:0000256" key="4">
    <source>
        <dbReference type="SAM" id="Phobius"/>
    </source>
</evidence>
<dbReference type="PROSITE" id="PS51007">
    <property type="entry name" value="CYTC"/>
    <property type="match status" value="1"/>
</dbReference>
<protein>
    <submittedName>
        <fullName evidence="6">Putative membrane protein</fullName>
    </submittedName>
</protein>
<feature type="transmembrane region" description="Helical" evidence="4">
    <location>
        <begin position="74"/>
        <end position="93"/>
    </location>
</feature>
<keyword evidence="1 3" id="KW-0479">Metal-binding</keyword>
<dbReference type="AlphaFoldDB" id="A0A370HQM5"/>
<reference evidence="6 7" key="1">
    <citation type="submission" date="2018-07" db="EMBL/GenBank/DDBJ databases">
        <title>Genomic Encyclopedia of Type Strains, Phase IV (KMG-IV): sequencing the most valuable type-strain genomes for metagenomic binning, comparative biology and taxonomic classification.</title>
        <authorList>
            <person name="Goeker M."/>
        </authorList>
    </citation>
    <scope>NUCLEOTIDE SEQUENCE [LARGE SCALE GENOMIC DNA]</scope>
    <source>
        <strain evidence="6 7">DSM 14364</strain>
    </source>
</reference>
<dbReference type="InterPro" id="IPR010389">
    <property type="entry name" value="Urate_ox_N"/>
</dbReference>
<dbReference type="GO" id="GO:0020037">
    <property type="term" value="F:heme binding"/>
    <property type="evidence" value="ECO:0007669"/>
    <property type="project" value="InterPro"/>
</dbReference>
<feature type="transmembrane region" description="Helical" evidence="4">
    <location>
        <begin position="208"/>
        <end position="230"/>
    </location>
</feature>